<organism evidence="1 2">
    <name type="scientific">Novipirellula galeiformis</name>
    <dbReference type="NCBI Taxonomy" id="2528004"/>
    <lineage>
        <taxon>Bacteria</taxon>
        <taxon>Pseudomonadati</taxon>
        <taxon>Planctomycetota</taxon>
        <taxon>Planctomycetia</taxon>
        <taxon>Pirellulales</taxon>
        <taxon>Pirellulaceae</taxon>
        <taxon>Novipirellula</taxon>
    </lineage>
</organism>
<dbReference type="Proteomes" id="UP000316304">
    <property type="component" value="Unassembled WGS sequence"/>
</dbReference>
<accession>A0A5C6CEI1</accession>
<evidence type="ECO:0000313" key="2">
    <source>
        <dbReference type="Proteomes" id="UP000316304"/>
    </source>
</evidence>
<reference evidence="1 2" key="1">
    <citation type="submission" date="2019-02" db="EMBL/GenBank/DDBJ databases">
        <title>Deep-cultivation of Planctomycetes and their phenomic and genomic characterization uncovers novel biology.</title>
        <authorList>
            <person name="Wiegand S."/>
            <person name="Jogler M."/>
            <person name="Boedeker C."/>
            <person name="Pinto D."/>
            <person name="Vollmers J."/>
            <person name="Rivas-Marin E."/>
            <person name="Kohn T."/>
            <person name="Peeters S.H."/>
            <person name="Heuer A."/>
            <person name="Rast P."/>
            <person name="Oberbeckmann S."/>
            <person name="Bunk B."/>
            <person name="Jeske O."/>
            <person name="Meyerdierks A."/>
            <person name="Storesund J.E."/>
            <person name="Kallscheuer N."/>
            <person name="Luecker S."/>
            <person name="Lage O.M."/>
            <person name="Pohl T."/>
            <person name="Merkel B.J."/>
            <person name="Hornburger P."/>
            <person name="Mueller R.-W."/>
            <person name="Bruemmer F."/>
            <person name="Labrenz M."/>
            <person name="Spormann A.M."/>
            <person name="Op Den Camp H."/>
            <person name="Overmann J."/>
            <person name="Amann R."/>
            <person name="Jetten M.S.M."/>
            <person name="Mascher T."/>
            <person name="Medema M.H."/>
            <person name="Devos D.P."/>
            <person name="Kaster A.-K."/>
            <person name="Ovreas L."/>
            <person name="Rohde M."/>
            <person name="Galperin M.Y."/>
            <person name="Jogler C."/>
        </authorList>
    </citation>
    <scope>NUCLEOTIDE SEQUENCE [LARGE SCALE GENOMIC DNA]</scope>
    <source>
        <strain evidence="1 2">Pla52o</strain>
    </source>
</reference>
<proteinExistence type="predicted"/>
<evidence type="ECO:0000313" key="1">
    <source>
        <dbReference type="EMBL" id="TWU21706.1"/>
    </source>
</evidence>
<sequence>MTQLYQPAPRRLGAEAVGVMSEVAAQRERPAASGRDRRRSAGWRRGGVPKLRVVPCIRVERGSRCGLRFGRHHTRDDGRRLFFQIKVVLVVAVFDLDRQRSGVIKFCRNVLLGGVNHRPGWMRRSRFDRA</sequence>
<comment type="caution">
    <text evidence="1">The sequence shown here is derived from an EMBL/GenBank/DDBJ whole genome shotgun (WGS) entry which is preliminary data.</text>
</comment>
<keyword evidence="2" id="KW-1185">Reference proteome</keyword>
<name>A0A5C6CEI1_9BACT</name>
<dbReference type="AlphaFoldDB" id="A0A5C6CEI1"/>
<protein>
    <submittedName>
        <fullName evidence="1">Uncharacterized protein</fullName>
    </submittedName>
</protein>
<dbReference type="EMBL" id="SJPT01000006">
    <property type="protein sequence ID" value="TWU21706.1"/>
    <property type="molecule type" value="Genomic_DNA"/>
</dbReference>
<gene>
    <name evidence="1" type="ORF">Pla52o_38930</name>
</gene>